<dbReference type="Proteomes" id="UP000243807">
    <property type="component" value="Chromosome"/>
</dbReference>
<proteinExistence type="inferred from homology"/>
<evidence type="ECO:0000313" key="8">
    <source>
        <dbReference type="EMBL" id="APZ41701.1"/>
    </source>
</evidence>
<dbReference type="GO" id="GO:0022857">
    <property type="term" value="F:transmembrane transporter activity"/>
    <property type="evidence" value="ECO:0007669"/>
    <property type="project" value="InterPro"/>
</dbReference>
<protein>
    <submittedName>
        <fullName evidence="8">Inner-membrane translocator</fullName>
    </submittedName>
</protein>
<feature type="transmembrane region" description="Helical" evidence="7">
    <location>
        <begin position="281"/>
        <end position="298"/>
    </location>
</feature>
<accession>A0A1P8UCW7</accession>
<comment type="subcellular location">
    <subcellularLocation>
        <location evidence="1">Cell inner membrane</location>
        <topology evidence="1">Multi-pass membrane protein</topology>
    </subcellularLocation>
</comment>
<dbReference type="EMBL" id="CP019434">
    <property type="protein sequence ID" value="APZ41701.1"/>
    <property type="molecule type" value="Genomic_DNA"/>
</dbReference>
<feature type="transmembrane region" description="Helical" evidence="7">
    <location>
        <begin position="304"/>
        <end position="322"/>
    </location>
</feature>
<keyword evidence="6 7" id="KW-0472">Membrane</keyword>
<feature type="transmembrane region" description="Helical" evidence="7">
    <location>
        <begin position="22"/>
        <end position="46"/>
    </location>
</feature>
<evidence type="ECO:0000256" key="5">
    <source>
        <dbReference type="ARBA" id="ARBA00022989"/>
    </source>
</evidence>
<name>A0A1P8UCW7_9GAMM</name>
<keyword evidence="9" id="KW-1185">Reference proteome</keyword>
<keyword evidence="4 7" id="KW-0812">Transmembrane</keyword>
<feature type="transmembrane region" description="Helical" evidence="7">
    <location>
        <begin position="134"/>
        <end position="152"/>
    </location>
</feature>
<organism evidence="8 9">
    <name type="scientific">Acidihalobacter ferrooxydans</name>
    <dbReference type="NCBI Taxonomy" id="1765967"/>
    <lineage>
        <taxon>Bacteria</taxon>
        <taxon>Pseudomonadati</taxon>
        <taxon>Pseudomonadota</taxon>
        <taxon>Gammaproteobacteria</taxon>
        <taxon>Chromatiales</taxon>
        <taxon>Ectothiorhodospiraceae</taxon>
        <taxon>Acidihalobacter</taxon>
    </lineage>
</organism>
<evidence type="ECO:0000256" key="2">
    <source>
        <dbReference type="ARBA" id="ARBA00007942"/>
    </source>
</evidence>
<evidence type="ECO:0000313" key="9">
    <source>
        <dbReference type="Proteomes" id="UP000243807"/>
    </source>
</evidence>
<dbReference type="Pfam" id="PF02653">
    <property type="entry name" value="BPD_transp_2"/>
    <property type="match status" value="1"/>
</dbReference>
<evidence type="ECO:0000256" key="6">
    <source>
        <dbReference type="ARBA" id="ARBA00023136"/>
    </source>
</evidence>
<evidence type="ECO:0000256" key="3">
    <source>
        <dbReference type="ARBA" id="ARBA00022475"/>
    </source>
</evidence>
<dbReference type="InterPro" id="IPR001851">
    <property type="entry name" value="ABC_transp_permease"/>
</dbReference>
<dbReference type="PANTHER" id="PTHR32196">
    <property type="entry name" value="ABC TRANSPORTER PERMEASE PROTEIN YPHD-RELATED-RELATED"/>
    <property type="match status" value="1"/>
</dbReference>
<reference evidence="8 9" key="1">
    <citation type="submission" date="2017-01" db="EMBL/GenBank/DDBJ databases">
        <title>Draft sequence of Acidihalobacter ferrooxidans strain DSM 14175 (strain V8).</title>
        <authorList>
            <person name="Khaleque H.N."/>
            <person name="Ramsay J.P."/>
            <person name="Murphy R.J.T."/>
            <person name="Kaksonen A.H."/>
            <person name="Boxall N.J."/>
            <person name="Watkin E.L.J."/>
        </authorList>
    </citation>
    <scope>NUCLEOTIDE SEQUENCE [LARGE SCALE GENOMIC DNA]</scope>
    <source>
        <strain evidence="8 9">V8</strain>
    </source>
</reference>
<dbReference type="CDD" id="cd06579">
    <property type="entry name" value="TM_PBP1_transp_AraH_like"/>
    <property type="match status" value="1"/>
</dbReference>
<feature type="transmembrane region" description="Helical" evidence="7">
    <location>
        <begin position="172"/>
        <end position="193"/>
    </location>
</feature>
<keyword evidence="5 7" id="KW-1133">Transmembrane helix</keyword>
<keyword evidence="3" id="KW-1003">Cell membrane</keyword>
<evidence type="ECO:0000256" key="7">
    <source>
        <dbReference type="SAM" id="Phobius"/>
    </source>
</evidence>
<dbReference type="GO" id="GO:0005886">
    <property type="term" value="C:plasma membrane"/>
    <property type="evidence" value="ECO:0007669"/>
    <property type="project" value="UniProtKB-SubCell"/>
</dbReference>
<dbReference type="AlphaFoldDB" id="A0A1P8UCW7"/>
<sequence length="329" mass="33930">MGIHTKTSDVDKLVGLQRVKHVVINNGVLIGFIVLVVGLSLTTPYFLTTANLFSILVQSAPYVLLAIGELVVVLVAGIDLSVGAMAGLSGAVAATLMARLGLPWPLALLGALIATSGVGALQGAVVNYLRVTDFIATLAGLSIFSSLTLIITQGNPISINADGFNALGQARLLGVPAQVWIAVCVIVGAWFWLAKTASGQHIYAVGGNRIAAYRSGIAVRQLRTAAYAFSGLCSGIAGIVFAAQLGSADPNAGRGDELTAIAAVVIGGVSLFGGRGTVWGAVMGALLIATILDALVLLNVPPYYTQLVQGFVILLAVMLDYLKRRDHAV</sequence>
<gene>
    <name evidence="8" type="ORF">BW247_00105</name>
</gene>
<dbReference type="RefSeq" id="WP_076835028.1">
    <property type="nucleotide sequence ID" value="NZ_CP019434.1"/>
</dbReference>
<evidence type="ECO:0000256" key="1">
    <source>
        <dbReference type="ARBA" id="ARBA00004429"/>
    </source>
</evidence>
<feature type="transmembrane region" description="Helical" evidence="7">
    <location>
        <begin position="82"/>
        <end position="100"/>
    </location>
</feature>
<feature type="transmembrane region" description="Helical" evidence="7">
    <location>
        <begin position="258"/>
        <end position="274"/>
    </location>
</feature>
<feature type="transmembrane region" description="Helical" evidence="7">
    <location>
        <begin position="224"/>
        <end position="246"/>
    </location>
</feature>
<comment type="similarity">
    <text evidence="2">Belongs to the binding-protein-dependent transport system permease family. AraH/RbsC subfamily.</text>
</comment>
<dbReference type="STRING" id="1765967.BW247_00105"/>
<dbReference type="KEGG" id="afy:BW247_00105"/>
<evidence type="ECO:0000256" key="4">
    <source>
        <dbReference type="ARBA" id="ARBA00022692"/>
    </source>
</evidence>
<feature type="transmembrane region" description="Helical" evidence="7">
    <location>
        <begin position="52"/>
        <end position="75"/>
    </location>
</feature>
<feature type="transmembrane region" description="Helical" evidence="7">
    <location>
        <begin position="106"/>
        <end position="129"/>
    </location>
</feature>